<dbReference type="AlphaFoldDB" id="A0A4D6N1I0"/>
<keyword evidence="3 4" id="KW-0833">Ubl conjugation pathway</keyword>
<dbReference type="Pfam" id="PF01466">
    <property type="entry name" value="Skp1"/>
    <property type="match status" value="1"/>
</dbReference>
<name>A0A4D6N1I0_VIGUN</name>
<comment type="subunit">
    <text evidence="4">Part of a SCF (SKP1-cullin-F-box) protein ligase complex.</text>
</comment>
<evidence type="ECO:0000259" key="5">
    <source>
        <dbReference type="Pfam" id="PF01466"/>
    </source>
</evidence>
<dbReference type="SUPFAM" id="SSF54695">
    <property type="entry name" value="POZ domain"/>
    <property type="match status" value="1"/>
</dbReference>
<comment type="pathway">
    <text evidence="1 4">Protein modification; protein ubiquitination.</text>
</comment>
<dbReference type="InterPro" id="IPR016897">
    <property type="entry name" value="SKP1"/>
</dbReference>
<dbReference type="UniPathway" id="UPA00143"/>
<dbReference type="SMART" id="SM00512">
    <property type="entry name" value="Skp1"/>
    <property type="match status" value="1"/>
</dbReference>
<evidence type="ECO:0000256" key="3">
    <source>
        <dbReference type="ARBA" id="ARBA00022786"/>
    </source>
</evidence>
<comment type="function">
    <text evidence="4">Involved in ubiquitination and subsequent proteasomal degradation of target proteins. Together with CUL1, RBX1 and a F-box protein, it forms a SCF E3 ubiquitin ligase complex. The functional specificity of this complex depends on the type of F-box protein. In the SCF complex, it serves as an adapter that links the F-box protein to CUL1.</text>
</comment>
<dbReference type="GO" id="GO:0006511">
    <property type="term" value="P:ubiquitin-dependent protein catabolic process"/>
    <property type="evidence" value="ECO:0007669"/>
    <property type="project" value="InterPro"/>
</dbReference>
<comment type="similarity">
    <text evidence="2 4">Belongs to the SKP1 family.</text>
</comment>
<dbReference type="InterPro" id="IPR016073">
    <property type="entry name" value="Skp1_comp_POZ"/>
</dbReference>
<proteinExistence type="inferred from homology"/>
<dbReference type="GO" id="GO:0016567">
    <property type="term" value="P:protein ubiquitination"/>
    <property type="evidence" value="ECO:0007669"/>
    <property type="project" value="UniProtKB-UniRule"/>
</dbReference>
<evidence type="ECO:0000256" key="4">
    <source>
        <dbReference type="PIRNR" id="PIRNR028729"/>
    </source>
</evidence>
<gene>
    <name evidence="7" type="ORF">DEO72_LG9g2646</name>
</gene>
<sequence>MAERGESSEAVMLKKTEEEKLRKGKMIVGDESKAGYEEEGKKVKLVTSDGVTMEVEISIVKEMEIIQTFIGATDTDDSFIFPISNVSSHILNQIIELVKGEYDQELAKKLSHDELKEILVAANYLNMKTLFHFIATAIANVIQNKSVEFVRDFFGIVNDFTEEEEAELRKTNAWAFEGVDED</sequence>
<protein>
    <recommendedName>
        <fullName evidence="4">SKP1-like protein</fullName>
    </recommendedName>
</protein>
<dbReference type="PANTHER" id="PTHR11165">
    <property type="entry name" value="SKP1"/>
    <property type="match status" value="1"/>
</dbReference>
<evidence type="ECO:0000256" key="1">
    <source>
        <dbReference type="ARBA" id="ARBA00004906"/>
    </source>
</evidence>
<accession>A0A4D6N1I0</accession>
<dbReference type="InterPro" id="IPR036296">
    <property type="entry name" value="SKP1-like_dim_sf"/>
</dbReference>
<dbReference type="Proteomes" id="UP000501690">
    <property type="component" value="Linkage Group LG9"/>
</dbReference>
<evidence type="ECO:0000259" key="6">
    <source>
        <dbReference type="Pfam" id="PF03931"/>
    </source>
</evidence>
<evidence type="ECO:0000313" key="7">
    <source>
        <dbReference type="EMBL" id="QCE07626.1"/>
    </source>
</evidence>
<feature type="domain" description="SKP1 component dimerisation" evidence="5">
    <location>
        <begin position="128"/>
        <end position="175"/>
    </location>
</feature>
<dbReference type="PIRSF" id="PIRSF028729">
    <property type="entry name" value="E3_ubiquit_lig_SCF_Skp"/>
    <property type="match status" value="1"/>
</dbReference>
<dbReference type="InterPro" id="IPR001232">
    <property type="entry name" value="SKP1-like"/>
</dbReference>
<dbReference type="InterPro" id="IPR016072">
    <property type="entry name" value="Skp1_comp_dimer"/>
</dbReference>
<dbReference type="GO" id="GO:0016301">
    <property type="term" value="F:kinase activity"/>
    <property type="evidence" value="ECO:0007669"/>
    <property type="project" value="UniProtKB-KW"/>
</dbReference>
<keyword evidence="8" id="KW-1185">Reference proteome</keyword>
<dbReference type="Gramene" id="Vigun07g175300.1.v1.2">
    <property type="protein sequence ID" value="Vigun07g175300.1.v1.2.CDS.1"/>
    <property type="gene ID" value="Vigun07g175300.v1.2"/>
</dbReference>
<keyword evidence="7" id="KW-0418">Kinase</keyword>
<dbReference type="InterPro" id="IPR011333">
    <property type="entry name" value="SKP1/BTB/POZ_sf"/>
</dbReference>
<evidence type="ECO:0000313" key="8">
    <source>
        <dbReference type="Proteomes" id="UP000501690"/>
    </source>
</evidence>
<organism evidence="7 8">
    <name type="scientific">Vigna unguiculata</name>
    <name type="common">Cowpea</name>
    <dbReference type="NCBI Taxonomy" id="3917"/>
    <lineage>
        <taxon>Eukaryota</taxon>
        <taxon>Viridiplantae</taxon>
        <taxon>Streptophyta</taxon>
        <taxon>Embryophyta</taxon>
        <taxon>Tracheophyta</taxon>
        <taxon>Spermatophyta</taxon>
        <taxon>Magnoliopsida</taxon>
        <taxon>eudicotyledons</taxon>
        <taxon>Gunneridae</taxon>
        <taxon>Pentapetalae</taxon>
        <taxon>rosids</taxon>
        <taxon>fabids</taxon>
        <taxon>Fabales</taxon>
        <taxon>Fabaceae</taxon>
        <taxon>Papilionoideae</taxon>
        <taxon>50 kb inversion clade</taxon>
        <taxon>NPAAA clade</taxon>
        <taxon>indigoferoid/millettioid clade</taxon>
        <taxon>Phaseoleae</taxon>
        <taxon>Vigna</taxon>
    </lineage>
</organism>
<dbReference type="OrthoDB" id="2342932at2759"/>
<keyword evidence="7" id="KW-0808">Transferase</keyword>
<feature type="domain" description="SKP1 component POZ" evidence="6">
    <location>
        <begin position="41"/>
        <end position="97"/>
    </location>
</feature>
<reference evidence="7 8" key="1">
    <citation type="submission" date="2019-04" db="EMBL/GenBank/DDBJ databases">
        <title>An improved genome assembly and genetic linkage map for asparagus bean, Vigna unguiculata ssp. sesquipedialis.</title>
        <authorList>
            <person name="Xia Q."/>
            <person name="Zhang R."/>
            <person name="Dong Y."/>
        </authorList>
    </citation>
    <scope>NUCLEOTIDE SEQUENCE [LARGE SCALE GENOMIC DNA]</scope>
    <source>
        <tissue evidence="7">Leaf</tissue>
    </source>
</reference>
<dbReference type="SUPFAM" id="SSF81382">
    <property type="entry name" value="Skp1 dimerisation domain-like"/>
    <property type="match status" value="1"/>
</dbReference>
<evidence type="ECO:0000256" key="2">
    <source>
        <dbReference type="ARBA" id="ARBA00009993"/>
    </source>
</evidence>
<dbReference type="Pfam" id="PF03931">
    <property type="entry name" value="Skp1_POZ"/>
    <property type="match status" value="1"/>
</dbReference>
<dbReference type="Gene3D" id="3.30.710.10">
    <property type="entry name" value="Potassium Channel Kv1.1, Chain A"/>
    <property type="match status" value="2"/>
</dbReference>
<dbReference type="GO" id="GO:0009867">
    <property type="term" value="P:jasmonic acid mediated signaling pathway"/>
    <property type="evidence" value="ECO:0007669"/>
    <property type="project" value="UniProtKB-ARBA"/>
</dbReference>
<dbReference type="EMBL" id="CP039353">
    <property type="protein sequence ID" value="QCE07626.1"/>
    <property type="molecule type" value="Genomic_DNA"/>
</dbReference>